<dbReference type="GO" id="GO:0009253">
    <property type="term" value="P:peptidoglycan catabolic process"/>
    <property type="evidence" value="ECO:0007669"/>
    <property type="project" value="TreeGrafter"/>
</dbReference>
<sequence>MHLFRQRAATALLAMTAALAVGAAETNGQTAPAAEPAQNTQTAPTTASAAEPAPAAQPAAPAAQPAAEPAKKQPSPHVNRTTSDYLARPEVLGFLQKLSDEKDIPLEWLKEEVAVARYSPLSEKYTTPRPKADRKKTPEKNFILYRRNLINDERIERGGDFIARNREVLARIERETGVDPYVVTAIIGIESIYGRNMGRFRVLDALMTLSFDYTRRAKYYRSELASFLDFCYRQGVSPVSVHGSFAGAMGLGQFMPASLNAYGRDGDGDGMIDITNSEPDGIASVANFLKVHGWIRGEKPLYPVEADEAIFKATKSGGIKAHTTVGKLLEAGVKPKTEWKLKNDEPALLVDLPWVRKDDTKGVDYWLGTESFGAILRYNRSYFYAAAVTMLAYELETRDKGEAPAEKTDAETAKVTAQAAPEVK</sequence>
<keyword evidence="2" id="KW-0732">Signal</keyword>
<comment type="caution">
    <text evidence="4">The sequence shown here is derived from an EMBL/GenBank/DDBJ whole genome shotgun (WGS) entry which is preliminary data.</text>
</comment>
<evidence type="ECO:0000256" key="1">
    <source>
        <dbReference type="SAM" id="MobiDB-lite"/>
    </source>
</evidence>
<dbReference type="GO" id="GO:0008933">
    <property type="term" value="F:peptidoglycan lytic transglycosylase activity"/>
    <property type="evidence" value="ECO:0007669"/>
    <property type="project" value="TreeGrafter"/>
</dbReference>
<dbReference type="PANTHER" id="PTHR30163:SF9">
    <property type="entry name" value="MEMBRANE-BOUND LYTIC MUREIN TRANSGLYCOSYLASE B"/>
    <property type="match status" value="1"/>
</dbReference>
<feature type="compositionally biased region" description="Low complexity" evidence="1">
    <location>
        <begin position="29"/>
        <end position="68"/>
    </location>
</feature>
<reference evidence="4 5" key="1">
    <citation type="submission" date="2011-11" db="EMBL/GenBank/DDBJ databases">
        <authorList>
            <person name="Weinstock G."/>
            <person name="Sodergren E."/>
            <person name="Clifton S."/>
            <person name="Fulton L."/>
            <person name="Fulton B."/>
            <person name="Courtney L."/>
            <person name="Fronick C."/>
            <person name="Harrison M."/>
            <person name="Strong C."/>
            <person name="Farmer C."/>
            <person name="Delahaunty K."/>
            <person name="Markovic C."/>
            <person name="Hall O."/>
            <person name="Minx P."/>
            <person name="Tomlinson C."/>
            <person name="Mitreva M."/>
            <person name="Hou S."/>
            <person name="Chen J."/>
            <person name="Wollam A."/>
            <person name="Pepin K.H."/>
            <person name="Johnson M."/>
            <person name="Bhonagiri V."/>
            <person name="Zhang X."/>
            <person name="Suruliraj S."/>
            <person name="Warren W."/>
            <person name="Chinwalla A."/>
            <person name="Mardis E.R."/>
            <person name="Wilson R.K."/>
        </authorList>
    </citation>
    <scope>NUCLEOTIDE SEQUENCE [LARGE SCALE GENOMIC DNA]</scope>
    <source>
        <strain evidence="4 5">YIT 11816</strain>
    </source>
</reference>
<dbReference type="InterPro" id="IPR031304">
    <property type="entry name" value="SLT_2"/>
</dbReference>
<keyword evidence="5" id="KW-1185">Reference proteome</keyword>
<proteinExistence type="predicted"/>
<evidence type="ECO:0000256" key="2">
    <source>
        <dbReference type="SAM" id="SignalP"/>
    </source>
</evidence>
<dbReference type="CDD" id="cd13399">
    <property type="entry name" value="Slt35-like"/>
    <property type="match status" value="1"/>
</dbReference>
<dbReference type="RefSeq" id="WP_008541992.1">
    <property type="nucleotide sequence ID" value="NZ_JH604946.1"/>
</dbReference>
<dbReference type="SUPFAM" id="SSF53955">
    <property type="entry name" value="Lysozyme-like"/>
    <property type="match status" value="1"/>
</dbReference>
<evidence type="ECO:0000313" key="4">
    <source>
        <dbReference type="EMBL" id="EHY31463.1"/>
    </source>
</evidence>
<dbReference type="HOGENOM" id="CLU_035402_1_1_4"/>
<feature type="region of interest" description="Disordered" evidence="1">
    <location>
        <begin position="399"/>
        <end position="424"/>
    </location>
</feature>
<dbReference type="EMBL" id="AFBQ01000157">
    <property type="protein sequence ID" value="EHY31463.1"/>
    <property type="molecule type" value="Genomic_DNA"/>
</dbReference>
<evidence type="ECO:0000313" key="5">
    <source>
        <dbReference type="Proteomes" id="UP000004956"/>
    </source>
</evidence>
<dbReference type="Gene3D" id="1.10.530.10">
    <property type="match status" value="1"/>
</dbReference>
<dbReference type="InterPro" id="IPR023346">
    <property type="entry name" value="Lysozyme-like_dom_sf"/>
</dbReference>
<feature type="compositionally biased region" description="Basic and acidic residues" evidence="1">
    <location>
        <begin position="399"/>
        <end position="412"/>
    </location>
</feature>
<feature type="chain" id="PRO_5003587953" evidence="2">
    <location>
        <begin position="24"/>
        <end position="424"/>
    </location>
</feature>
<dbReference type="Pfam" id="PF13406">
    <property type="entry name" value="SLT_2"/>
    <property type="match status" value="1"/>
</dbReference>
<accession>H3KEJ3</accession>
<dbReference type="Proteomes" id="UP000004956">
    <property type="component" value="Unassembled WGS sequence"/>
</dbReference>
<feature type="non-terminal residue" evidence="4">
    <location>
        <position position="424"/>
    </location>
</feature>
<dbReference type="InterPro" id="IPR043426">
    <property type="entry name" value="MltB-like"/>
</dbReference>
<feature type="domain" description="Transglycosylase SLT" evidence="3">
    <location>
        <begin position="131"/>
        <end position="392"/>
    </location>
</feature>
<dbReference type="STRING" id="762967.HMPREF9440_01157"/>
<gene>
    <name evidence="4" type="ORF">HMPREF9440_01157</name>
</gene>
<dbReference type="AlphaFoldDB" id="H3KEJ3"/>
<protein>
    <submittedName>
        <fullName evidence="4">Putative lytic murein transglycosylase B</fullName>
    </submittedName>
</protein>
<organism evidence="4 5">
    <name type="scientific">Sutterella parvirubra YIT 11816</name>
    <dbReference type="NCBI Taxonomy" id="762967"/>
    <lineage>
        <taxon>Bacteria</taxon>
        <taxon>Pseudomonadati</taxon>
        <taxon>Pseudomonadota</taxon>
        <taxon>Betaproteobacteria</taxon>
        <taxon>Burkholderiales</taxon>
        <taxon>Sutterellaceae</taxon>
        <taxon>Sutterella</taxon>
    </lineage>
</organism>
<evidence type="ECO:0000259" key="3">
    <source>
        <dbReference type="Pfam" id="PF13406"/>
    </source>
</evidence>
<name>H3KEJ3_9BURK</name>
<dbReference type="PANTHER" id="PTHR30163">
    <property type="entry name" value="MEMBRANE-BOUND LYTIC MUREIN TRANSGLYCOSYLASE B"/>
    <property type="match status" value="1"/>
</dbReference>
<feature type="region of interest" description="Disordered" evidence="1">
    <location>
        <begin position="29"/>
        <end position="83"/>
    </location>
</feature>
<dbReference type="Gene3D" id="1.10.8.350">
    <property type="entry name" value="Bacterial muramidase"/>
    <property type="match status" value="1"/>
</dbReference>
<feature type="signal peptide" evidence="2">
    <location>
        <begin position="1"/>
        <end position="23"/>
    </location>
</feature>